<evidence type="ECO:0000256" key="1">
    <source>
        <dbReference type="SAM" id="Phobius"/>
    </source>
</evidence>
<gene>
    <name evidence="2" type="ORF">CDIOL_14850</name>
</gene>
<evidence type="ECO:0000313" key="3">
    <source>
        <dbReference type="Proteomes" id="UP000325212"/>
    </source>
</evidence>
<keyword evidence="3" id="KW-1185">Reference proteome</keyword>
<proteinExistence type="predicted"/>
<protein>
    <submittedName>
        <fullName evidence="2">Uncharacterized protein</fullName>
    </submittedName>
</protein>
<name>A0AAV3VZF9_9CLOT</name>
<keyword evidence="1" id="KW-1133">Transmembrane helix</keyword>
<keyword evidence="1" id="KW-0812">Transmembrane</keyword>
<accession>A0AAV3VZF9</accession>
<evidence type="ECO:0000313" key="2">
    <source>
        <dbReference type="EMBL" id="GEA30562.1"/>
    </source>
</evidence>
<feature type="transmembrane region" description="Helical" evidence="1">
    <location>
        <begin position="32"/>
        <end position="54"/>
    </location>
</feature>
<comment type="caution">
    <text evidence="2">The sequence shown here is derived from an EMBL/GenBank/DDBJ whole genome shotgun (WGS) entry which is preliminary data.</text>
</comment>
<sequence>MVELASIKDYDLLLQIFSIAFYNFQCYTSYKVLWYLIGSITFVPLGFVNSRLLIGLLEW</sequence>
<dbReference type="AlphaFoldDB" id="A0AAV3VZF9"/>
<dbReference type="Proteomes" id="UP000325212">
    <property type="component" value="Unassembled WGS sequence"/>
</dbReference>
<reference evidence="2 3" key="1">
    <citation type="submission" date="2019-06" db="EMBL/GenBank/DDBJ databases">
        <title>Draft genome sequence of Clostridium diolis DSM 15410.</title>
        <authorList>
            <person name="Kobayashi H."/>
            <person name="Tanizawa Y."/>
            <person name="Tohno M."/>
        </authorList>
    </citation>
    <scope>NUCLEOTIDE SEQUENCE [LARGE SCALE GENOMIC DNA]</scope>
    <source>
        <strain evidence="2 3">DSM 15410</strain>
    </source>
</reference>
<dbReference type="EMBL" id="BJLA01000004">
    <property type="protein sequence ID" value="GEA30562.1"/>
    <property type="molecule type" value="Genomic_DNA"/>
</dbReference>
<keyword evidence="1" id="KW-0472">Membrane</keyword>
<organism evidence="2 3">
    <name type="scientific">Clostridium diolis</name>
    <dbReference type="NCBI Taxonomy" id="223919"/>
    <lineage>
        <taxon>Bacteria</taxon>
        <taxon>Bacillati</taxon>
        <taxon>Bacillota</taxon>
        <taxon>Clostridia</taxon>
        <taxon>Eubacteriales</taxon>
        <taxon>Clostridiaceae</taxon>
        <taxon>Clostridium</taxon>
    </lineage>
</organism>